<dbReference type="EMBL" id="WUXR01000022">
    <property type="protein sequence ID" value="MBM4568684.1"/>
    <property type="molecule type" value="Genomic_DNA"/>
</dbReference>
<reference evidence="2" key="1">
    <citation type="submission" date="2019-11" db="EMBL/GenBank/DDBJ databases">
        <title>Spread of Macrolides and rifampicin resistant Rhodococcus equi in clinical isolates in the USA.</title>
        <authorList>
            <person name="Alvarez-Narvaez S."/>
            <person name="Huber L."/>
            <person name="Cohen N.D."/>
            <person name="Slovis N."/>
            <person name="Greiter M."/>
            <person name="Giguere S."/>
            <person name="Hart K."/>
        </authorList>
    </citation>
    <scope>NUCLEOTIDE SEQUENCE</scope>
    <source>
        <strain evidence="2">Lh_17</strain>
    </source>
</reference>
<organism evidence="2 5">
    <name type="scientific">Rhodococcus hoagii</name>
    <name type="common">Corynebacterium equii</name>
    <dbReference type="NCBI Taxonomy" id="43767"/>
    <lineage>
        <taxon>Bacteria</taxon>
        <taxon>Bacillati</taxon>
        <taxon>Actinomycetota</taxon>
        <taxon>Actinomycetes</taxon>
        <taxon>Mycobacteriales</taxon>
        <taxon>Nocardiaceae</taxon>
        <taxon>Prescottella</taxon>
    </lineage>
</organism>
<reference evidence="3" key="2">
    <citation type="journal article" date="2020" name="Environ. Microbiol.">
        <title>The novel and transferable erm(51) gene confers Macrolides, Lincosamides, and Streptogramins B (MLSB) resistance to clonal Rhodococcus equi in the environment.</title>
        <authorList>
            <person name="Huber L."/>
            <person name="Giguere S."/>
            <person name="Slovis N.M."/>
            <person name="Alvarez-Narvaez S."/>
            <person name="Hart K.A."/>
            <person name="Greiter M."/>
            <person name="Morris E.R.A."/>
            <person name="Cohen N.D."/>
        </authorList>
    </citation>
    <scope>NUCLEOTIDE SEQUENCE</scope>
    <source>
        <strain evidence="3">Lh_116_1</strain>
        <strain evidence="4">Lh_16_1</strain>
    </source>
</reference>
<dbReference type="EMBL" id="WVDC01000001">
    <property type="protein sequence ID" value="NKW40645.1"/>
    <property type="molecule type" value="Genomic_DNA"/>
</dbReference>
<dbReference type="Proteomes" id="UP000603463">
    <property type="component" value="Unassembled WGS sequence"/>
</dbReference>
<proteinExistence type="predicted"/>
<evidence type="ECO:0000313" key="5">
    <source>
        <dbReference type="Proteomes" id="UP000808906"/>
    </source>
</evidence>
<dbReference type="Proteomes" id="UP000608063">
    <property type="component" value="Unassembled WGS sequence"/>
</dbReference>
<dbReference type="EMBL" id="WVBC01000034">
    <property type="protein sequence ID" value="NKT80827.1"/>
    <property type="molecule type" value="Genomic_DNA"/>
</dbReference>
<dbReference type="AlphaFoldDB" id="A0A9Q5F3X8"/>
<evidence type="ECO:0000313" key="2">
    <source>
        <dbReference type="EMBL" id="MBM4568684.1"/>
    </source>
</evidence>
<comment type="caution">
    <text evidence="2">The sequence shown here is derived from an EMBL/GenBank/DDBJ whole genome shotgun (WGS) entry which is preliminary data.</text>
</comment>
<accession>A0A9Q5F3X8</accession>
<feature type="region of interest" description="Disordered" evidence="1">
    <location>
        <begin position="39"/>
        <end position="97"/>
    </location>
</feature>
<feature type="compositionally biased region" description="Basic and acidic residues" evidence="1">
    <location>
        <begin position="63"/>
        <end position="77"/>
    </location>
</feature>
<name>A0A9Q5F3X8_RHOHA</name>
<sequence length="161" mass="17631">MSQVRILPRALRFIHQHLRGTAEDRHALLIRRGECDIGDGPAVVARPDGGDLDARGESVPGPDLRDDPATERPDARVTETVGDGPAGHAHRQHAVSEDTRVPAIARVHVVAVQRMEVAGRTRVHDDLRPRQILDQHDGPCASDREILCGRAVFDDRCWSGG</sequence>
<gene>
    <name evidence="2" type="ORF">GS441_25725</name>
    <name evidence="3" type="ORF">GS882_22395</name>
    <name evidence="4" type="ORF">GS947_03200</name>
</gene>
<evidence type="ECO:0000256" key="1">
    <source>
        <dbReference type="SAM" id="MobiDB-lite"/>
    </source>
</evidence>
<evidence type="ECO:0000313" key="3">
    <source>
        <dbReference type="EMBL" id="NKT80827.1"/>
    </source>
</evidence>
<protein>
    <submittedName>
        <fullName evidence="2">Uncharacterized protein</fullName>
    </submittedName>
</protein>
<dbReference type="Proteomes" id="UP000808906">
    <property type="component" value="Unassembled WGS sequence"/>
</dbReference>
<evidence type="ECO:0000313" key="4">
    <source>
        <dbReference type="EMBL" id="NKW40645.1"/>
    </source>
</evidence>